<sequence>MTENTAPPVVEGVEWVRPRPGRHAIRNDVILALVLAVGTAATVVLYRFAGWGEGDGEGEAAPWWGSVIWIAAMTLPLAARRLQPEIVALVASVTFIVGGVVPVGDALFSNICLFVAIYTVGAWGRSRRRATIVRGIIVAGMFGWLFWGLVYYSAVQDYLPDFSREGTLSPYLAYGLINVLTNLLYFGGAWYFGDTAYRSARSRAELEQRTAELASERERTRAQAVAIERLRIARELHDVVAHHVSVIGVQAGAARRVLAKDPAAAATALSSIESSARDAVDELHGLLGTLRGDAETGPGVAVLDDALGLAGDDREPATTSTSTRGIARLDELVAECAASGLPTTLAIVGDPVPVSAVVDLSAYRIVQEALTNVRKHAGAAATAEVRVRWADGSVEIEVTNSGPVLRPTSDSAADASSRRLGQVGMRERVAAAGGRLELGPRARGGYLVRAEFPLRRTEEVRA</sequence>
<evidence type="ECO:0000259" key="12">
    <source>
        <dbReference type="Pfam" id="PF23539"/>
    </source>
</evidence>
<proteinExistence type="predicted"/>
<dbReference type="GO" id="GO:0016020">
    <property type="term" value="C:membrane"/>
    <property type="evidence" value="ECO:0007669"/>
    <property type="project" value="InterPro"/>
</dbReference>
<evidence type="ECO:0000256" key="6">
    <source>
        <dbReference type="ARBA" id="ARBA00022777"/>
    </source>
</evidence>
<comment type="catalytic activity">
    <reaction evidence="1">
        <text>ATP + protein L-histidine = ADP + protein N-phospho-L-histidine.</text>
        <dbReference type="EC" id="2.7.13.3"/>
    </reaction>
</comment>
<dbReference type="Pfam" id="PF02518">
    <property type="entry name" value="HATPase_c"/>
    <property type="match status" value="1"/>
</dbReference>
<evidence type="ECO:0000256" key="9">
    <source>
        <dbReference type="SAM" id="Phobius"/>
    </source>
</evidence>
<feature type="transmembrane region" description="Helical" evidence="9">
    <location>
        <begin position="29"/>
        <end position="49"/>
    </location>
</feature>
<reference evidence="14" key="1">
    <citation type="submission" date="2016-11" db="EMBL/GenBank/DDBJ databases">
        <authorList>
            <person name="Varghese N."/>
            <person name="Submissions S."/>
        </authorList>
    </citation>
    <scope>NUCLEOTIDE SEQUENCE [LARGE SCALE GENOMIC DNA]</scope>
    <source>
        <strain evidence="14">DSM 8595</strain>
    </source>
</reference>
<dbReference type="PANTHER" id="PTHR24421:SF10">
    <property type="entry name" value="NITRATE_NITRITE SENSOR PROTEIN NARQ"/>
    <property type="match status" value="1"/>
</dbReference>
<dbReference type="SUPFAM" id="SSF55874">
    <property type="entry name" value="ATPase domain of HSP90 chaperone/DNA topoisomerase II/histidine kinase"/>
    <property type="match status" value="1"/>
</dbReference>
<dbReference type="Gene3D" id="1.20.5.1930">
    <property type="match status" value="1"/>
</dbReference>
<keyword evidence="9" id="KW-0812">Transmembrane</keyword>
<dbReference type="AlphaFoldDB" id="A0A1N6EMQ5"/>
<evidence type="ECO:0000256" key="7">
    <source>
        <dbReference type="ARBA" id="ARBA00022840"/>
    </source>
</evidence>
<dbReference type="PANTHER" id="PTHR24421">
    <property type="entry name" value="NITRATE/NITRITE SENSOR PROTEIN NARX-RELATED"/>
    <property type="match status" value="1"/>
</dbReference>
<feature type="domain" description="DUF7134" evidence="12">
    <location>
        <begin position="16"/>
        <end position="155"/>
    </location>
</feature>
<dbReference type="EMBL" id="FSRJ01000002">
    <property type="protein sequence ID" value="SIN84258.1"/>
    <property type="molecule type" value="Genomic_DNA"/>
</dbReference>
<dbReference type="Pfam" id="PF23539">
    <property type="entry name" value="DUF7134"/>
    <property type="match status" value="1"/>
</dbReference>
<dbReference type="STRING" id="232089.SAMN05443544_1294"/>
<feature type="domain" description="Histidine kinase/HSP90-like ATPase" evidence="10">
    <location>
        <begin position="362"/>
        <end position="455"/>
    </location>
</feature>
<dbReference type="GO" id="GO:0005524">
    <property type="term" value="F:ATP binding"/>
    <property type="evidence" value="ECO:0007669"/>
    <property type="project" value="UniProtKB-KW"/>
</dbReference>
<feature type="transmembrane region" description="Helical" evidence="9">
    <location>
        <begin position="86"/>
        <end position="101"/>
    </location>
</feature>
<keyword evidence="5" id="KW-0547">Nucleotide-binding</keyword>
<organism evidence="13 14">
    <name type="scientific">Agromyces cerinus subsp. cerinus</name>
    <dbReference type="NCBI Taxonomy" id="232089"/>
    <lineage>
        <taxon>Bacteria</taxon>
        <taxon>Bacillati</taxon>
        <taxon>Actinomycetota</taxon>
        <taxon>Actinomycetes</taxon>
        <taxon>Micrococcales</taxon>
        <taxon>Microbacteriaceae</taxon>
        <taxon>Agromyces</taxon>
    </lineage>
</organism>
<evidence type="ECO:0000313" key="14">
    <source>
        <dbReference type="Proteomes" id="UP000184699"/>
    </source>
</evidence>
<evidence type="ECO:0000256" key="5">
    <source>
        <dbReference type="ARBA" id="ARBA00022741"/>
    </source>
</evidence>
<evidence type="ECO:0000313" key="13">
    <source>
        <dbReference type="EMBL" id="SIN84258.1"/>
    </source>
</evidence>
<dbReference type="Pfam" id="PF07730">
    <property type="entry name" value="HisKA_3"/>
    <property type="match status" value="1"/>
</dbReference>
<keyword evidence="6 13" id="KW-0418">Kinase</keyword>
<dbReference type="OrthoDB" id="227596at2"/>
<keyword evidence="14" id="KW-1185">Reference proteome</keyword>
<keyword evidence="4" id="KW-0808">Transferase</keyword>
<dbReference type="InterPro" id="IPR003594">
    <property type="entry name" value="HATPase_dom"/>
</dbReference>
<dbReference type="EC" id="2.7.13.3" evidence="2"/>
<keyword evidence="7" id="KW-0067">ATP-binding</keyword>
<evidence type="ECO:0000256" key="1">
    <source>
        <dbReference type="ARBA" id="ARBA00000085"/>
    </source>
</evidence>
<dbReference type="Proteomes" id="UP000184699">
    <property type="component" value="Unassembled WGS sequence"/>
</dbReference>
<dbReference type="GO" id="GO:0000155">
    <property type="term" value="F:phosphorelay sensor kinase activity"/>
    <property type="evidence" value="ECO:0007669"/>
    <property type="project" value="InterPro"/>
</dbReference>
<dbReference type="GO" id="GO:0046983">
    <property type="term" value="F:protein dimerization activity"/>
    <property type="evidence" value="ECO:0007669"/>
    <property type="project" value="InterPro"/>
</dbReference>
<evidence type="ECO:0000256" key="4">
    <source>
        <dbReference type="ARBA" id="ARBA00022679"/>
    </source>
</evidence>
<evidence type="ECO:0000259" key="11">
    <source>
        <dbReference type="Pfam" id="PF07730"/>
    </source>
</evidence>
<dbReference type="RefSeq" id="WP_074259563.1">
    <property type="nucleotide sequence ID" value="NZ_FSRJ01000002.1"/>
</dbReference>
<feature type="domain" description="Signal transduction histidine kinase subgroup 3 dimerisation and phosphoacceptor" evidence="11">
    <location>
        <begin position="228"/>
        <end position="293"/>
    </location>
</feature>
<feature type="transmembrane region" description="Helical" evidence="9">
    <location>
        <begin position="131"/>
        <end position="152"/>
    </location>
</feature>
<dbReference type="InterPro" id="IPR011712">
    <property type="entry name" value="Sig_transdc_His_kin_sub3_dim/P"/>
</dbReference>
<feature type="transmembrane region" description="Helical" evidence="9">
    <location>
        <begin position="172"/>
        <end position="193"/>
    </location>
</feature>
<keyword evidence="3" id="KW-0597">Phosphoprotein</keyword>
<feature type="transmembrane region" description="Helical" evidence="9">
    <location>
        <begin position="61"/>
        <end position="79"/>
    </location>
</feature>
<keyword evidence="9" id="KW-1133">Transmembrane helix</keyword>
<evidence type="ECO:0000256" key="3">
    <source>
        <dbReference type="ARBA" id="ARBA00022553"/>
    </source>
</evidence>
<feature type="transmembrane region" description="Helical" evidence="9">
    <location>
        <begin position="107"/>
        <end position="124"/>
    </location>
</feature>
<dbReference type="InterPro" id="IPR036890">
    <property type="entry name" value="HATPase_C_sf"/>
</dbReference>
<gene>
    <name evidence="13" type="ORF">SAMN05443544_1294</name>
</gene>
<dbReference type="CDD" id="cd16917">
    <property type="entry name" value="HATPase_UhpB-NarQ-NarX-like"/>
    <property type="match status" value="1"/>
</dbReference>
<dbReference type="InterPro" id="IPR055558">
    <property type="entry name" value="DUF7134"/>
</dbReference>
<keyword evidence="9" id="KW-0472">Membrane</keyword>
<evidence type="ECO:0000256" key="2">
    <source>
        <dbReference type="ARBA" id="ARBA00012438"/>
    </source>
</evidence>
<evidence type="ECO:0000259" key="10">
    <source>
        <dbReference type="Pfam" id="PF02518"/>
    </source>
</evidence>
<keyword evidence="8" id="KW-0902">Two-component regulatory system</keyword>
<protein>
    <recommendedName>
        <fullName evidence="2">histidine kinase</fullName>
        <ecNumber evidence="2">2.7.13.3</ecNumber>
    </recommendedName>
</protein>
<accession>A0A1N6EMQ5</accession>
<dbReference type="Gene3D" id="3.30.565.10">
    <property type="entry name" value="Histidine kinase-like ATPase, C-terminal domain"/>
    <property type="match status" value="1"/>
</dbReference>
<name>A0A1N6EMQ5_9MICO</name>
<dbReference type="InterPro" id="IPR050482">
    <property type="entry name" value="Sensor_HK_TwoCompSys"/>
</dbReference>
<evidence type="ECO:0000256" key="8">
    <source>
        <dbReference type="ARBA" id="ARBA00023012"/>
    </source>
</evidence>